<evidence type="ECO:0000259" key="1">
    <source>
        <dbReference type="Pfam" id="PF20020"/>
    </source>
</evidence>
<proteinExistence type="predicted"/>
<sequence>MKTPLLNPNSFLFSYTMIINSFLKNITKYLDLGKEIYLSPIYGCKFCGYEGMLHRHGYYSRNVITKYSIHRISILRVKCPSCGKTHAVLPSFLIPYYQYSLEFIFECLYLSFVMKDSYSKIVNLFNSLNPDLSFKASNISSFKKRMNENNSIVNSFFAGFDSLYYDMDYPKVSSIIEKIKVFPKDIFDFNSTFFKMMPKYFFSKV</sequence>
<evidence type="ECO:0000313" key="2">
    <source>
        <dbReference type="EMBL" id="SHD77372.1"/>
    </source>
</evidence>
<accession>A0A1M4PPF6</accession>
<dbReference type="AlphaFoldDB" id="A0A1M4PPF6"/>
<keyword evidence="3" id="KW-1185">Reference proteome</keyword>
<feature type="domain" description="DUF6431" evidence="1">
    <location>
        <begin position="44"/>
        <end position="107"/>
    </location>
</feature>
<dbReference type="EMBL" id="LT669839">
    <property type="protein sequence ID" value="SHD77372.1"/>
    <property type="molecule type" value="Genomic_DNA"/>
</dbReference>
<protein>
    <recommendedName>
        <fullName evidence="1">DUF6431 domain-containing protein</fullName>
    </recommendedName>
</protein>
<dbReference type="Pfam" id="PF20020">
    <property type="entry name" value="DUF6431"/>
    <property type="match status" value="1"/>
</dbReference>
<evidence type="ECO:0000313" key="3">
    <source>
        <dbReference type="Proteomes" id="UP000245423"/>
    </source>
</evidence>
<reference evidence="2 3" key="1">
    <citation type="submission" date="2016-11" db="EMBL/GenBank/DDBJ databases">
        <authorList>
            <person name="Manzoor S."/>
        </authorList>
    </citation>
    <scope>NUCLEOTIDE SEQUENCE [LARGE SCALE GENOMIC DNA]</scope>
    <source>
        <strain evidence="2">Clostridium ultunense strain Esp</strain>
    </source>
</reference>
<dbReference type="InterPro" id="IPR045536">
    <property type="entry name" value="DUF6431"/>
</dbReference>
<name>A0A1M4PPF6_9FIRM</name>
<dbReference type="Proteomes" id="UP000245423">
    <property type="component" value="Chromosome 1"/>
</dbReference>
<gene>
    <name evidence="2" type="ORF">CUESP1_2015</name>
</gene>
<organism evidence="2 3">
    <name type="scientific">[Clostridium] ultunense Esp</name>
    <dbReference type="NCBI Taxonomy" id="1288971"/>
    <lineage>
        <taxon>Bacteria</taxon>
        <taxon>Bacillati</taxon>
        <taxon>Bacillota</taxon>
        <taxon>Tissierellia</taxon>
        <taxon>Tissierellales</taxon>
        <taxon>Tepidimicrobiaceae</taxon>
        <taxon>Schnuerera</taxon>
    </lineage>
</organism>